<dbReference type="Proteomes" id="UP000009138">
    <property type="component" value="Unassembled WGS sequence"/>
</dbReference>
<organism evidence="2 3">
    <name type="scientific">Rhizopus delemar (strain RA 99-880 / ATCC MYA-4621 / FGSC 9543 / NRRL 43880)</name>
    <name type="common">Mucormycosis agent</name>
    <name type="synonym">Rhizopus arrhizus var. delemar</name>
    <dbReference type="NCBI Taxonomy" id="246409"/>
    <lineage>
        <taxon>Eukaryota</taxon>
        <taxon>Fungi</taxon>
        <taxon>Fungi incertae sedis</taxon>
        <taxon>Mucoromycota</taxon>
        <taxon>Mucoromycotina</taxon>
        <taxon>Mucoromycetes</taxon>
        <taxon>Mucorales</taxon>
        <taxon>Mucorineae</taxon>
        <taxon>Rhizopodaceae</taxon>
        <taxon>Rhizopus</taxon>
    </lineage>
</organism>
<feature type="region of interest" description="Disordered" evidence="1">
    <location>
        <begin position="33"/>
        <end position="69"/>
    </location>
</feature>
<keyword evidence="3" id="KW-1185">Reference proteome</keyword>
<sequence>MLLTNAVKTGRMYRRTLSANYYQLRNEEEDSAATSLSSAVSLLPPSPRSSHTRSGTRTAARRSTKKRRI</sequence>
<dbReference type="EMBL" id="CH476732">
    <property type="protein sequence ID" value="EIE76614.1"/>
    <property type="molecule type" value="Genomic_DNA"/>
</dbReference>
<evidence type="ECO:0000313" key="3">
    <source>
        <dbReference type="Proteomes" id="UP000009138"/>
    </source>
</evidence>
<gene>
    <name evidence="2" type="ORF">RO3G_01318</name>
</gene>
<feature type="compositionally biased region" description="Basic residues" evidence="1">
    <location>
        <begin position="59"/>
        <end position="69"/>
    </location>
</feature>
<dbReference type="RefSeq" id="XP_067512010.1">
    <property type="nucleotide sequence ID" value="XM_067655909.1"/>
</dbReference>
<name>I1BK84_RHIO9</name>
<evidence type="ECO:0000313" key="2">
    <source>
        <dbReference type="EMBL" id="EIE76614.1"/>
    </source>
</evidence>
<protein>
    <submittedName>
        <fullName evidence="2">Uncharacterized protein</fullName>
    </submittedName>
</protein>
<dbReference type="GeneID" id="93608290"/>
<dbReference type="InParanoid" id="I1BK84"/>
<feature type="compositionally biased region" description="Low complexity" evidence="1">
    <location>
        <begin position="33"/>
        <end position="58"/>
    </location>
</feature>
<dbReference type="VEuPathDB" id="FungiDB:RO3G_01318"/>
<accession>I1BK84</accession>
<reference evidence="2 3" key="1">
    <citation type="journal article" date="2009" name="PLoS Genet.">
        <title>Genomic analysis of the basal lineage fungus Rhizopus oryzae reveals a whole-genome duplication.</title>
        <authorList>
            <person name="Ma L.-J."/>
            <person name="Ibrahim A.S."/>
            <person name="Skory C."/>
            <person name="Grabherr M.G."/>
            <person name="Burger G."/>
            <person name="Butler M."/>
            <person name="Elias M."/>
            <person name="Idnurm A."/>
            <person name="Lang B.F."/>
            <person name="Sone T."/>
            <person name="Abe A."/>
            <person name="Calvo S.E."/>
            <person name="Corrochano L.M."/>
            <person name="Engels R."/>
            <person name="Fu J."/>
            <person name="Hansberg W."/>
            <person name="Kim J.-M."/>
            <person name="Kodira C.D."/>
            <person name="Koehrsen M.J."/>
            <person name="Liu B."/>
            <person name="Miranda-Saavedra D."/>
            <person name="O'Leary S."/>
            <person name="Ortiz-Castellanos L."/>
            <person name="Poulter R."/>
            <person name="Rodriguez-Romero J."/>
            <person name="Ruiz-Herrera J."/>
            <person name="Shen Y.-Q."/>
            <person name="Zeng Q."/>
            <person name="Galagan J."/>
            <person name="Birren B.W."/>
            <person name="Cuomo C.A."/>
            <person name="Wickes B.L."/>
        </authorList>
    </citation>
    <scope>NUCLEOTIDE SEQUENCE [LARGE SCALE GENOMIC DNA]</scope>
    <source>
        <strain evidence="3">RA 99-880 / ATCC MYA-4621 / FGSC 9543 / NRRL 43880</strain>
    </source>
</reference>
<evidence type="ECO:0000256" key="1">
    <source>
        <dbReference type="SAM" id="MobiDB-lite"/>
    </source>
</evidence>
<dbReference type="AlphaFoldDB" id="I1BK84"/>
<proteinExistence type="predicted"/>